<comment type="similarity">
    <text evidence="11">Belongs to the calsyntenin family.</text>
</comment>
<feature type="domain" description="Cadherin" evidence="16">
    <location>
        <begin position="89"/>
        <end position="196"/>
    </location>
</feature>
<dbReference type="GO" id="GO:0005509">
    <property type="term" value="F:calcium ion binding"/>
    <property type="evidence" value="ECO:0007669"/>
    <property type="project" value="UniProtKB-UniRule"/>
</dbReference>
<evidence type="ECO:0000259" key="16">
    <source>
        <dbReference type="PROSITE" id="PS50268"/>
    </source>
</evidence>
<evidence type="ECO:0000256" key="2">
    <source>
        <dbReference type="ARBA" id="ARBA00022729"/>
    </source>
</evidence>
<comment type="subcellular location">
    <subcellularLocation>
        <location evidence="12">Endomembrane system</location>
        <topology evidence="12">Single-pass type I membrane protein</topology>
    </subcellularLocation>
    <subcellularLocation>
        <location evidence="10">Synapse</location>
    </subcellularLocation>
</comment>
<keyword evidence="18" id="KW-1185">Reference proteome</keyword>
<evidence type="ECO:0000256" key="13">
    <source>
        <dbReference type="PROSITE-ProRule" id="PRU00043"/>
    </source>
</evidence>
<dbReference type="InterPro" id="IPR002126">
    <property type="entry name" value="Cadherin-like_dom"/>
</dbReference>
<dbReference type="EMBL" id="UXUI01011430">
    <property type="protein sequence ID" value="VDD96231.1"/>
    <property type="molecule type" value="Genomic_DNA"/>
</dbReference>
<keyword evidence="9" id="KW-0325">Glycoprotein</keyword>
<dbReference type="Gene3D" id="2.60.40.60">
    <property type="entry name" value="Cadherins"/>
    <property type="match status" value="2"/>
</dbReference>
<dbReference type="Pfam" id="PF19699">
    <property type="entry name" value="CLSTN_C"/>
    <property type="match status" value="1"/>
</dbReference>
<dbReference type="OrthoDB" id="10012272at2759"/>
<evidence type="ECO:0000256" key="9">
    <source>
        <dbReference type="ARBA" id="ARBA00023180"/>
    </source>
</evidence>
<keyword evidence="5" id="KW-0130">Cell adhesion</keyword>
<keyword evidence="7" id="KW-0770">Synapse</keyword>
<evidence type="ECO:0000256" key="12">
    <source>
        <dbReference type="ARBA" id="ARBA00046288"/>
    </source>
</evidence>
<dbReference type="STRING" id="51028.A0A0N4VLD6"/>
<evidence type="ECO:0000256" key="11">
    <source>
        <dbReference type="ARBA" id="ARBA00035015"/>
    </source>
</evidence>
<evidence type="ECO:0000256" key="4">
    <source>
        <dbReference type="ARBA" id="ARBA00022837"/>
    </source>
</evidence>
<name>A0A0N4VLD6_ENTVE</name>
<keyword evidence="6 15" id="KW-1133">Transmembrane helix</keyword>
<accession>A0A0N4VLD6</accession>
<dbReference type="InterPro" id="IPR020894">
    <property type="entry name" value="Cadherin_CS"/>
</dbReference>
<proteinExistence type="inferred from homology"/>
<dbReference type="InterPro" id="IPR013320">
    <property type="entry name" value="ConA-like_dom_sf"/>
</dbReference>
<evidence type="ECO:0000256" key="6">
    <source>
        <dbReference type="ARBA" id="ARBA00022989"/>
    </source>
</evidence>
<feature type="region of interest" description="Disordered" evidence="14">
    <location>
        <begin position="800"/>
        <end position="877"/>
    </location>
</feature>
<keyword evidence="1 15" id="KW-0812">Transmembrane</keyword>
<dbReference type="Pfam" id="PF00028">
    <property type="entry name" value="Cadherin"/>
    <property type="match status" value="1"/>
</dbReference>
<evidence type="ECO:0000256" key="1">
    <source>
        <dbReference type="ARBA" id="ARBA00022692"/>
    </source>
</evidence>
<keyword evidence="2" id="KW-0732">Signal</keyword>
<dbReference type="SMART" id="SM00112">
    <property type="entry name" value="CA"/>
    <property type="match status" value="2"/>
</dbReference>
<keyword evidence="8 15" id="KW-0472">Membrane</keyword>
<dbReference type="PANTHER" id="PTHR14139:SF2">
    <property type="entry name" value="CALSYNTENIN-1"/>
    <property type="match status" value="1"/>
</dbReference>
<organism evidence="19">
    <name type="scientific">Enterobius vermicularis</name>
    <name type="common">Human pinworm</name>
    <dbReference type="NCBI Taxonomy" id="51028"/>
    <lineage>
        <taxon>Eukaryota</taxon>
        <taxon>Metazoa</taxon>
        <taxon>Ecdysozoa</taxon>
        <taxon>Nematoda</taxon>
        <taxon>Chromadorea</taxon>
        <taxon>Rhabditida</taxon>
        <taxon>Spirurina</taxon>
        <taxon>Oxyuridomorpha</taxon>
        <taxon>Oxyuroidea</taxon>
        <taxon>Oxyuridae</taxon>
        <taxon>Enterobius</taxon>
    </lineage>
</organism>
<evidence type="ECO:0000256" key="5">
    <source>
        <dbReference type="ARBA" id="ARBA00022889"/>
    </source>
</evidence>
<dbReference type="GO" id="GO:0007156">
    <property type="term" value="P:homophilic cell adhesion via plasma membrane adhesion molecules"/>
    <property type="evidence" value="ECO:0007669"/>
    <property type="project" value="InterPro"/>
</dbReference>
<dbReference type="PROSITE" id="PS00232">
    <property type="entry name" value="CADHERIN_1"/>
    <property type="match status" value="1"/>
</dbReference>
<protein>
    <submittedName>
        <fullName evidence="19">Calsyntenin-1</fullName>
    </submittedName>
</protein>
<dbReference type="PROSITE" id="PS50268">
    <property type="entry name" value="CADHERIN_2"/>
    <property type="match status" value="2"/>
</dbReference>
<dbReference type="CDD" id="cd11304">
    <property type="entry name" value="Cadherin_repeat"/>
    <property type="match status" value="2"/>
</dbReference>
<dbReference type="SUPFAM" id="SSF49899">
    <property type="entry name" value="Concanavalin A-like lectins/glucanases"/>
    <property type="match status" value="1"/>
</dbReference>
<sequence>MKRSVKRGPVCSFELSSDSQREIPFIAEVVDDKEGFGEIRLKDGLHLDCSVPVYKLNIVALRCSDNAKSESIPLQITVKDVNDHAPEFSQPWYTFDVQEGKLYPEIARLQAIDKDCGDPYGLICSYEISNALDAFPFAIDEQGVLRNTQPLNFTKAKSYILTIVAHDCGMRQSKSALVTVNVREACISGLHKVPESVDYKVQAKSVKILPDVQVKTCKADFDAPIKSITSTISLHSSHLADGCDKEDIRPSHTLTRCDANADAVSLLPEPDDEDPTEKAVATEKYEFDGKTNALIVAADKVDRLVPETFTILFAMKHTKSNKSEHNIKENILCESDEKGMNRHHFAVYTRHCKLEMLMRRESNAEAAFRAAEWRWNVPEVCDGQWHNYAILFSNVDQVDLYIDNKKFVSTGDNPEILDDWPLHKSKNKKTRLVVGACWHGRNQTMTQYYRGHLSYILYVAGKVEQPQTLLCANQCREQLKFEAMDQLVPGEEAIFENDSSVLTLKANTAEDLSLLLQKVYYVNSIKSPTPGHRSFDVVTTVQCVNNKTIELKSAKGYIFVKKEADPVLSISGVSVVDSDQHLVKTGAPMLADIKITVTQTIDDEEVEKTSETYLDWCKVHLKPSRDIDLEYFSSPASLIASLHIDFEHDKQGILLKGLEKVKGYREILSKIHYFNTRADSFSKRIYGVQCAMNGGRILSNELLVTMNIEAAKPSETQLEEVIEPVDPQFDPVLGHFGGNRLQNILELDMPRSSAFISQQYDGSQGAVAGGAVAVVIVVCVGFLLVLLVIGVLKMREGPYSERRRNRKNTEGGMEWDDSGMNITVNPLDEVGKNAIGYTNEEESSDEAESFREDEMSEDDEEDDDEQVLPHVQMNVKI</sequence>
<dbReference type="GO" id="GO:0009986">
    <property type="term" value="C:cell surface"/>
    <property type="evidence" value="ECO:0007669"/>
    <property type="project" value="TreeGrafter"/>
</dbReference>
<evidence type="ECO:0000256" key="15">
    <source>
        <dbReference type="SAM" id="Phobius"/>
    </source>
</evidence>
<reference evidence="17 18" key="2">
    <citation type="submission" date="2018-10" db="EMBL/GenBank/DDBJ databases">
        <authorList>
            <consortium name="Pathogen Informatics"/>
        </authorList>
    </citation>
    <scope>NUCLEOTIDE SEQUENCE [LARGE SCALE GENOMIC DNA]</scope>
</reference>
<evidence type="ECO:0000256" key="8">
    <source>
        <dbReference type="ARBA" id="ARBA00023136"/>
    </source>
</evidence>
<dbReference type="PANTHER" id="PTHR14139">
    <property type="entry name" value="CALSYNTENIN"/>
    <property type="match status" value="1"/>
</dbReference>
<keyword evidence="4 13" id="KW-0106">Calcium</keyword>
<dbReference type="Gene3D" id="2.60.120.200">
    <property type="match status" value="1"/>
</dbReference>
<evidence type="ECO:0000313" key="18">
    <source>
        <dbReference type="Proteomes" id="UP000274131"/>
    </source>
</evidence>
<evidence type="ECO:0000256" key="3">
    <source>
        <dbReference type="ARBA" id="ARBA00022737"/>
    </source>
</evidence>
<dbReference type="InterPro" id="IPR045588">
    <property type="entry name" value="CLSTN_C"/>
</dbReference>
<evidence type="ECO:0000256" key="10">
    <source>
        <dbReference type="ARBA" id="ARBA00034103"/>
    </source>
</evidence>
<evidence type="ECO:0000256" key="14">
    <source>
        <dbReference type="SAM" id="MobiDB-lite"/>
    </source>
</evidence>
<dbReference type="GO" id="GO:0045211">
    <property type="term" value="C:postsynaptic membrane"/>
    <property type="evidence" value="ECO:0007669"/>
    <property type="project" value="TreeGrafter"/>
</dbReference>
<dbReference type="FunFam" id="2.60.40.60:FF:000352">
    <property type="entry name" value="CAlSYntenin/Alcadein homolog"/>
    <property type="match status" value="1"/>
</dbReference>
<dbReference type="GO" id="GO:0012505">
    <property type="term" value="C:endomembrane system"/>
    <property type="evidence" value="ECO:0007669"/>
    <property type="project" value="UniProtKB-SubCell"/>
</dbReference>
<feature type="transmembrane region" description="Helical" evidence="15">
    <location>
        <begin position="766"/>
        <end position="792"/>
    </location>
</feature>
<evidence type="ECO:0000256" key="7">
    <source>
        <dbReference type="ARBA" id="ARBA00023018"/>
    </source>
</evidence>
<dbReference type="AlphaFoldDB" id="A0A0N4VLD6"/>
<keyword evidence="3" id="KW-0677">Repeat</keyword>
<dbReference type="GO" id="GO:0051965">
    <property type="term" value="P:positive regulation of synapse assembly"/>
    <property type="evidence" value="ECO:0007669"/>
    <property type="project" value="TreeGrafter"/>
</dbReference>
<dbReference type="GO" id="GO:0050806">
    <property type="term" value="P:positive regulation of synaptic transmission"/>
    <property type="evidence" value="ECO:0007669"/>
    <property type="project" value="TreeGrafter"/>
</dbReference>
<reference evidence="19" key="1">
    <citation type="submission" date="2017-02" db="UniProtKB">
        <authorList>
            <consortium name="WormBaseParasite"/>
        </authorList>
    </citation>
    <scope>IDENTIFICATION</scope>
</reference>
<dbReference type="Proteomes" id="UP000274131">
    <property type="component" value="Unassembled WGS sequence"/>
</dbReference>
<gene>
    <name evidence="17" type="ORF">EVEC_LOCUS10982</name>
</gene>
<dbReference type="SUPFAM" id="SSF49313">
    <property type="entry name" value="Cadherin-like"/>
    <property type="match status" value="2"/>
</dbReference>
<dbReference type="WBParaSite" id="EVEC_0001170401-mRNA-1">
    <property type="protein sequence ID" value="EVEC_0001170401-mRNA-1"/>
    <property type="gene ID" value="EVEC_0001170401"/>
</dbReference>
<evidence type="ECO:0000313" key="17">
    <source>
        <dbReference type="EMBL" id="VDD96231.1"/>
    </source>
</evidence>
<feature type="compositionally biased region" description="Acidic residues" evidence="14">
    <location>
        <begin position="854"/>
        <end position="866"/>
    </location>
</feature>
<feature type="domain" description="Cadherin" evidence="16">
    <location>
        <begin position="13"/>
        <end position="88"/>
    </location>
</feature>
<dbReference type="PRINTS" id="PR00205">
    <property type="entry name" value="CADHERIN"/>
</dbReference>
<evidence type="ECO:0000313" key="19">
    <source>
        <dbReference type="WBParaSite" id="EVEC_0001170401-mRNA-1"/>
    </source>
</evidence>
<dbReference type="InterPro" id="IPR015919">
    <property type="entry name" value="Cadherin-like_sf"/>
</dbReference>